<dbReference type="SUPFAM" id="SSF48403">
    <property type="entry name" value="Ankyrin repeat"/>
    <property type="match status" value="1"/>
</dbReference>
<organism evidence="1 2">
    <name type="scientific">Phytophthora lilii</name>
    <dbReference type="NCBI Taxonomy" id="2077276"/>
    <lineage>
        <taxon>Eukaryota</taxon>
        <taxon>Sar</taxon>
        <taxon>Stramenopiles</taxon>
        <taxon>Oomycota</taxon>
        <taxon>Peronosporomycetes</taxon>
        <taxon>Peronosporales</taxon>
        <taxon>Peronosporaceae</taxon>
        <taxon>Phytophthora</taxon>
    </lineage>
</organism>
<proteinExistence type="predicted"/>
<name>A0A9W6X6I6_9STRA</name>
<dbReference type="InterPro" id="IPR036770">
    <property type="entry name" value="Ankyrin_rpt-contain_sf"/>
</dbReference>
<gene>
    <name evidence="1" type="ORF">Plil01_001389100</name>
</gene>
<dbReference type="Gene3D" id="1.25.40.20">
    <property type="entry name" value="Ankyrin repeat-containing domain"/>
    <property type="match status" value="1"/>
</dbReference>
<dbReference type="AlphaFoldDB" id="A0A9W6X6I6"/>
<dbReference type="EMBL" id="BSXW01000992">
    <property type="protein sequence ID" value="GMF32502.1"/>
    <property type="molecule type" value="Genomic_DNA"/>
</dbReference>
<evidence type="ECO:0000313" key="2">
    <source>
        <dbReference type="Proteomes" id="UP001165083"/>
    </source>
</evidence>
<accession>A0A9W6X6I6</accession>
<dbReference type="PANTHER" id="PTHR46586">
    <property type="entry name" value="ANKYRIN REPEAT-CONTAINING PROTEIN"/>
    <property type="match status" value="1"/>
</dbReference>
<reference evidence="1" key="1">
    <citation type="submission" date="2023-04" db="EMBL/GenBank/DDBJ databases">
        <title>Phytophthora lilii NBRC 32176.</title>
        <authorList>
            <person name="Ichikawa N."/>
            <person name="Sato H."/>
            <person name="Tonouchi N."/>
        </authorList>
    </citation>
    <scope>NUCLEOTIDE SEQUENCE</scope>
    <source>
        <strain evidence="1">NBRC 32176</strain>
    </source>
</reference>
<keyword evidence="2" id="KW-1185">Reference proteome</keyword>
<evidence type="ECO:0000313" key="1">
    <source>
        <dbReference type="EMBL" id="GMF32502.1"/>
    </source>
</evidence>
<protein>
    <submittedName>
        <fullName evidence="1">Unnamed protein product</fullName>
    </submittedName>
</protein>
<sequence length="100" mass="10892">MDGSAARGRLDILRTLRRTRSEGCSFDASASGGHAEVLDWLYKFYDYLGDRVAVLEAAARNGHAEAVEHIRVNIPRSDTRVALAAAAANNHIDAMEALRP</sequence>
<comment type="caution">
    <text evidence="1">The sequence shown here is derived from an EMBL/GenBank/DDBJ whole genome shotgun (WGS) entry which is preliminary data.</text>
</comment>
<dbReference type="Proteomes" id="UP001165083">
    <property type="component" value="Unassembled WGS sequence"/>
</dbReference>
<dbReference type="PANTHER" id="PTHR46586:SF3">
    <property type="entry name" value="ANKYRIN REPEAT-CONTAINING PROTEIN"/>
    <property type="match status" value="1"/>
</dbReference>
<dbReference type="InterPro" id="IPR052050">
    <property type="entry name" value="SecEffector_AnkRepeat"/>
</dbReference>